<keyword evidence="2" id="KW-1185">Reference proteome</keyword>
<evidence type="ECO:0000313" key="1">
    <source>
        <dbReference type="EMBL" id="TFZ01336.1"/>
    </source>
</evidence>
<dbReference type="RefSeq" id="WP_135284634.1">
    <property type="nucleotide sequence ID" value="NZ_SMLL01000003.1"/>
</dbReference>
<accession>A0A4Z0BPT7</accession>
<sequence>MQGDATRPPGLIPTPDLRAVRAQGDALPAACMTAWQTTLALMTAYGRESAPAEKLLLARRIERELAALATASVEVAPSWHESFQRLGRRWRRTSQRLAAEPAVAAKRLHRAGPRRSL</sequence>
<organism evidence="1 2">
    <name type="scientific">Ramlibacter rhizophilus</name>
    <dbReference type="NCBI Taxonomy" id="1781167"/>
    <lineage>
        <taxon>Bacteria</taxon>
        <taxon>Pseudomonadati</taxon>
        <taxon>Pseudomonadota</taxon>
        <taxon>Betaproteobacteria</taxon>
        <taxon>Burkholderiales</taxon>
        <taxon>Comamonadaceae</taxon>
        <taxon>Ramlibacter</taxon>
    </lineage>
</organism>
<proteinExistence type="predicted"/>
<evidence type="ECO:0000313" key="2">
    <source>
        <dbReference type="Proteomes" id="UP000297564"/>
    </source>
</evidence>
<dbReference type="EMBL" id="SMLL01000003">
    <property type="protein sequence ID" value="TFZ01336.1"/>
    <property type="molecule type" value="Genomic_DNA"/>
</dbReference>
<name>A0A4Z0BPT7_9BURK</name>
<dbReference type="AlphaFoldDB" id="A0A4Z0BPT7"/>
<reference evidence="1 2" key="1">
    <citation type="submission" date="2019-03" db="EMBL/GenBank/DDBJ databases">
        <title>Ramlibacter rhizophilus CCTCC AB2015357, whole genome shotgun sequence.</title>
        <authorList>
            <person name="Zhang X."/>
            <person name="Feng G."/>
            <person name="Zhu H."/>
        </authorList>
    </citation>
    <scope>NUCLEOTIDE SEQUENCE [LARGE SCALE GENOMIC DNA]</scope>
    <source>
        <strain evidence="1 2">CCTCC AB2015357</strain>
    </source>
</reference>
<comment type="caution">
    <text evidence="1">The sequence shown here is derived from an EMBL/GenBank/DDBJ whole genome shotgun (WGS) entry which is preliminary data.</text>
</comment>
<dbReference type="Proteomes" id="UP000297564">
    <property type="component" value="Unassembled WGS sequence"/>
</dbReference>
<gene>
    <name evidence="1" type="ORF">EZ242_08115</name>
</gene>
<protein>
    <submittedName>
        <fullName evidence="1">Uncharacterized protein</fullName>
    </submittedName>
</protein>